<dbReference type="Gene3D" id="3.40.50.2000">
    <property type="entry name" value="Glycogen Phosphorylase B"/>
    <property type="match status" value="1"/>
</dbReference>
<evidence type="ECO:0000313" key="2">
    <source>
        <dbReference type="Proteomes" id="UP001060336"/>
    </source>
</evidence>
<organism evidence="1 2">
    <name type="scientific">Nisaea acidiphila</name>
    <dbReference type="NCBI Taxonomy" id="1862145"/>
    <lineage>
        <taxon>Bacteria</taxon>
        <taxon>Pseudomonadati</taxon>
        <taxon>Pseudomonadota</taxon>
        <taxon>Alphaproteobacteria</taxon>
        <taxon>Rhodospirillales</taxon>
        <taxon>Thalassobaculaceae</taxon>
        <taxon>Nisaea</taxon>
    </lineage>
</organism>
<proteinExistence type="predicted"/>
<evidence type="ECO:0000313" key="1">
    <source>
        <dbReference type="EMBL" id="UUX48509.1"/>
    </source>
</evidence>
<dbReference type="EMBL" id="CP102480">
    <property type="protein sequence ID" value="UUX48509.1"/>
    <property type="molecule type" value="Genomic_DNA"/>
</dbReference>
<sequence length="420" mass="47335">MSGNKSELASVDIDATREIFSEATLKALVETIAPVMQRGGRTLAYMLPAASRIGHMCLEPFLLRNFFGESHQNIAAIIHDRRFQGHSAGVRRLHEPRIDFLETMNRKLVMMGHFNASPVDIGPLTWAVISPSALFRDFVLHLERGGSLEHLAAPEDLIAEGRAKLANMGFGDDRPSVVLHVRDTGYLPGMAYHHFRASRIETYRPAIDHLVAKGFRVFRLGDPSSVPLDHDSDLVVDLPRHPDYSDILDVTCMAEARFAITCSSGPEAIARILNKPMVMVNGYSQPDHWLNAGDQLLFKTYRDKKSGRPIGYDEMLGRDLFLLNTVEGFEQAEVVLEDNSPEEILDAVIEMEARLDGSFEPDAALEARFTSLSESHLARYRTSLPERGPEEQDRFETYAYALPWTRYCQSFMRKNPWFLA</sequence>
<accession>A0A9J7AT18</accession>
<dbReference type="SUPFAM" id="SSF53756">
    <property type="entry name" value="UDP-Glycosyltransferase/glycogen phosphorylase"/>
    <property type="match status" value="1"/>
</dbReference>
<dbReference type="NCBIfam" id="TIGR04372">
    <property type="entry name" value="glycosyl_04372"/>
    <property type="match status" value="1"/>
</dbReference>
<dbReference type="Proteomes" id="UP001060336">
    <property type="component" value="Chromosome"/>
</dbReference>
<dbReference type="InterPro" id="IPR030808">
    <property type="entry name" value="Glycosyl_04372"/>
</dbReference>
<protein>
    <submittedName>
        <fullName evidence="1">TIGR04372 family glycosyltransferase</fullName>
    </submittedName>
</protein>
<name>A0A9J7AT18_9PROT</name>
<keyword evidence="2" id="KW-1185">Reference proteome</keyword>
<dbReference type="RefSeq" id="WP_257767016.1">
    <property type="nucleotide sequence ID" value="NZ_CP102480.1"/>
</dbReference>
<gene>
    <name evidence="1" type="ORF">NUH88_13940</name>
</gene>
<dbReference type="AlphaFoldDB" id="A0A9J7AT18"/>
<reference evidence="1" key="1">
    <citation type="submission" date="2022-08" db="EMBL/GenBank/DDBJ databases">
        <title>Nisaea acidiphila sp. nov., isolated from a marine algal debris and emended description of the genus Nisaea Urios et al. 2008.</title>
        <authorList>
            <person name="Kwon K."/>
        </authorList>
    </citation>
    <scope>NUCLEOTIDE SEQUENCE</scope>
    <source>
        <strain evidence="1">MEBiC11861</strain>
    </source>
</reference>
<dbReference type="KEGG" id="naci:NUH88_13940"/>